<feature type="non-terminal residue" evidence="4">
    <location>
        <position position="1"/>
    </location>
</feature>
<feature type="disulfide bond" evidence="2">
    <location>
        <begin position="59"/>
        <end position="69"/>
    </location>
</feature>
<dbReference type="AlphaFoldDB" id="A0A091KAA0"/>
<dbReference type="InterPro" id="IPR001190">
    <property type="entry name" value="SRCR"/>
</dbReference>
<name>A0A091KAA0_COLST</name>
<keyword evidence="1 2" id="KW-1015">Disulfide bond</keyword>
<feature type="disulfide bond" evidence="2">
    <location>
        <begin position="28"/>
        <end position="89"/>
    </location>
</feature>
<evidence type="ECO:0000256" key="1">
    <source>
        <dbReference type="ARBA" id="ARBA00023157"/>
    </source>
</evidence>
<protein>
    <submittedName>
        <fullName evidence="4">Scavenger receptor cysteine-rich type 1 protein M130</fullName>
    </submittedName>
</protein>
<evidence type="ECO:0000313" key="4">
    <source>
        <dbReference type="EMBL" id="KFP33276.1"/>
    </source>
</evidence>
<dbReference type="Proteomes" id="UP000053615">
    <property type="component" value="Unassembled WGS sequence"/>
</dbReference>
<dbReference type="SUPFAM" id="SSF56487">
    <property type="entry name" value="SRCR-like"/>
    <property type="match status" value="2"/>
</dbReference>
<dbReference type="FunFam" id="3.10.250.10:FF:000002">
    <property type="entry name" value="Scavenger receptor cysteine-rich type 1 protein M130"/>
    <property type="match status" value="2"/>
</dbReference>
<sequence>GRVEVRREHEWGTVCDDLWDMADAEGVCKQLDCGPALGAPQRGYFGPGSGPVWMDDVLCKGTESALSDCKHGGWGKHDCNHNEDAGVICLGKRQEQEWGTVCDDYWDMDDAEVVCKQLDCGTAIGAPRGGYFGAGTDFIWMDDVTCNGTESALSDCKYEGWGKHDCNQGEEAGVIC</sequence>
<gene>
    <name evidence="4" type="ORF">N325_03516</name>
</gene>
<feature type="disulfide bond" evidence="2">
    <location>
        <begin position="115"/>
        <end position="176"/>
    </location>
</feature>
<dbReference type="PANTHER" id="PTHR48071:SF27">
    <property type="entry name" value="SCAVENGER RECEPTOR CYSTEINE-RICH TYPE 1 PROTEIN M130-LIKE"/>
    <property type="match status" value="1"/>
</dbReference>
<feature type="disulfide bond" evidence="2">
    <location>
        <begin position="102"/>
        <end position="166"/>
    </location>
</feature>
<proteinExistence type="predicted"/>
<dbReference type="InterPro" id="IPR036772">
    <property type="entry name" value="SRCR-like_dom_sf"/>
</dbReference>
<evidence type="ECO:0000259" key="3">
    <source>
        <dbReference type="PROSITE" id="PS50287"/>
    </source>
</evidence>
<keyword evidence="5" id="KW-1185">Reference proteome</keyword>
<reference evidence="4 5" key="1">
    <citation type="submission" date="2014-04" db="EMBL/GenBank/DDBJ databases">
        <title>Genome evolution of avian class.</title>
        <authorList>
            <person name="Zhang G."/>
            <person name="Li C."/>
        </authorList>
    </citation>
    <scope>NUCLEOTIDE SEQUENCE [LARGE SCALE GENOMIC DNA]</scope>
    <source>
        <strain evidence="4">BGI_N325</strain>
    </source>
</reference>
<dbReference type="SMART" id="SM00202">
    <property type="entry name" value="SR"/>
    <property type="match status" value="2"/>
</dbReference>
<feature type="non-terminal residue" evidence="4">
    <location>
        <position position="176"/>
    </location>
</feature>
<feature type="domain" description="SRCR" evidence="3">
    <location>
        <begin position="86"/>
        <end position="176"/>
    </location>
</feature>
<dbReference type="GO" id="GO:0004252">
    <property type="term" value="F:serine-type endopeptidase activity"/>
    <property type="evidence" value="ECO:0007669"/>
    <property type="project" value="TreeGrafter"/>
</dbReference>
<feature type="disulfide bond" evidence="2">
    <location>
        <begin position="146"/>
        <end position="156"/>
    </location>
</feature>
<evidence type="ECO:0000313" key="5">
    <source>
        <dbReference type="Proteomes" id="UP000053615"/>
    </source>
</evidence>
<feature type="domain" description="SRCR" evidence="3">
    <location>
        <begin position="1"/>
        <end position="90"/>
    </location>
</feature>
<organism evidence="4 5">
    <name type="scientific">Colius striatus</name>
    <name type="common">Speckled mousebird</name>
    <dbReference type="NCBI Taxonomy" id="57412"/>
    <lineage>
        <taxon>Eukaryota</taxon>
        <taxon>Metazoa</taxon>
        <taxon>Chordata</taxon>
        <taxon>Craniata</taxon>
        <taxon>Vertebrata</taxon>
        <taxon>Euteleostomi</taxon>
        <taxon>Archelosauria</taxon>
        <taxon>Archosauria</taxon>
        <taxon>Dinosauria</taxon>
        <taxon>Saurischia</taxon>
        <taxon>Theropoda</taxon>
        <taxon>Coelurosauria</taxon>
        <taxon>Aves</taxon>
        <taxon>Neognathae</taxon>
        <taxon>Neoaves</taxon>
        <taxon>Telluraves</taxon>
        <taxon>Coraciimorphae</taxon>
        <taxon>Coliiformes</taxon>
        <taxon>Coliidae</taxon>
        <taxon>Colius</taxon>
    </lineage>
</organism>
<dbReference type="EMBL" id="KK549207">
    <property type="protein sequence ID" value="KFP33276.1"/>
    <property type="molecule type" value="Genomic_DNA"/>
</dbReference>
<dbReference type="Gene3D" id="3.10.250.10">
    <property type="entry name" value="SRCR-like domain"/>
    <property type="match status" value="2"/>
</dbReference>
<keyword evidence="4" id="KW-0675">Receptor</keyword>
<dbReference type="PANTHER" id="PTHR48071">
    <property type="entry name" value="SRCR DOMAIN-CONTAINING PROTEIN"/>
    <property type="match status" value="1"/>
</dbReference>
<evidence type="ECO:0000256" key="2">
    <source>
        <dbReference type="PROSITE-ProRule" id="PRU00196"/>
    </source>
</evidence>
<dbReference type="PROSITE" id="PS50287">
    <property type="entry name" value="SRCR_2"/>
    <property type="match status" value="2"/>
</dbReference>
<accession>A0A091KAA0</accession>
<dbReference type="PRINTS" id="PR00258">
    <property type="entry name" value="SPERACTRCPTR"/>
</dbReference>
<dbReference type="GO" id="GO:0031638">
    <property type="term" value="P:zymogen activation"/>
    <property type="evidence" value="ECO:0007669"/>
    <property type="project" value="TreeGrafter"/>
</dbReference>
<dbReference type="Pfam" id="PF00530">
    <property type="entry name" value="SRCR"/>
    <property type="match status" value="2"/>
</dbReference>
<feature type="disulfide bond" evidence="2">
    <location>
        <begin position="15"/>
        <end position="79"/>
    </location>
</feature>
<dbReference type="GO" id="GO:0005886">
    <property type="term" value="C:plasma membrane"/>
    <property type="evidence" value="ECO:0007669"/>
    <property type="project" value="TreeGrafter"/>
</dbReference>